<comment type="caution">
    <text evidence="3">The sequence shown here is derived from an EMBL/GenBank/DDBJ whole genome shotgun (WGS) entry which is preliminary data.</text>
</comment>
<protein>
    <recommendedName>
        <fullName evidence="2">HTH LytTR-type domain-containing protein</fullName>
    </recommendedName>
</protein>
<evidence type="ECO:0000313" key="3">
    <source>
        <dbReference type="EMBL" id="KEQ28226.1"/>
    </source>
</evidence>
<dbReference type="SMART" id="SM00850">
    <property type="entry name" value="LytTR"/>
    <property type="match status" value="1"/>
</dbReference>
<evidence type="ECO:0000313" key="4">
    <source>
        <dbReference type="Proteomes" id="UP000028007"/>
    </source>
</evidence>
<keyword evidence="1" id="KW-1133">Transmembrane helix</keyword>
<dbReference type="Pfam" id="PF04397">
    <property type="entry name" value="LytTR"/>
    <property type="match status" value="1"/>
</dbReference>
<reference evidence="3 4" key="1">
    <citation type="journal article" date="1992" name="Int. J. Syst. Bacteriol.">
        <title>Sphingobacterium antarcticus sp. nov. a Psychrotrophic Bacterium from the Soils of Schirmacher Oasis, Antarctica.</title>
        <authorList>
            <person name="Shivaji S."/>
            <person name="Ray M.K."/>
            <person name="Rao N.S."/>
            <person name="Saiserr L."/>
            <person name="Jagannadham M.V."/>
            <person name="Kumar G.S."/>
            <person name="Reddy G."/>
            <person name="Bhargava P.M."/>
        </authorList>
    </citation>
    <scope>NUCLEOTIDE SEQUENCE [LARGE SCALE GENOMIC DNA]</scope>
    <source>
        <strain evidence="3 4">4BY</strain>
    </source>
</reference>
<feature type="transmembrane region" description="Helical" evidence="1">
    <location>
        <begin position="125"/>
        <end position="144"/>
    </location>
</feature>
<proteinExistence type="predicted"/>
<feature type="transmembrane region" description="Helical" evidence="1">
    <location>
        <begin position="48"/>
        <end position="67"/>
    </location>
</feature>
<dbReference type="Gene3D" id="2.40.50.1020">
    <property type="entry name" value="LytTr DNA-binding domain"/>
    <property type="match status" value="1"/>
</dbReference>
<feature type="domain" description="HTH LytTR-type" evidence="2">
    <location>
        <begin position="180"/>
        <end position="287"/>
    </location>
</feature>
<name>A0A081PC03_9SPHI</name>
<keyword evidence="1" id="KW-0812">Transmembrane</keyword>
<dbReference type="PROSITE" id="PS50930">
    <property type="entry name" value="HTH_LYTTR"/>
    <property type="match status" value="1"/>
</dbReference>
<keyword evidence="4" id="KW-1185">Reference proteome</keyword>
<keyword evidence="1" id="KW-0472">Membrane</keyword>
<dbReference type="Proteomes" id="UP000028007">
    <property type="component" value="Unassembled WGS sequence"/>
</dbReference>
<sequence>MQKYKNIDDKTLPYLGLGWFLLIACFITLCLIWPAADIHIWNILTEEWFQRAFVNTLVVVILMMKIVGYSGRYLDMKNPWEENPWERLLMQLIFGWALSAGAGYLVTWFFSAQLHIDNRVVRSRSLILLISLLLNSLYIVRYFILRVVEPKFSELEPVPEPLPEPAMETEREQEGYSVFFLIPDGKGEKKVLVIDIAYISRAENNTLIYSHGGAIDICYLSLDFLISRLDPDSFFRANRSYIIAKEAIEGYSRQSDRKLSVNLIPPSDNPAVVSRTKAKQLIYWFKAGKGSISILRDQ</sequence>
<dbReference type="EMBL" id="JNFF01000117">
    <property type="protein sequence ID" value="KEQ28226.1"/>
    <property type="molecule type" value="Genomic_DNA"/>
</dbReference>
<dbReference type="InterPro" id="IPR007492">
    <property type="entry name" value="LytTR_DNA-bd_dom"/>
</dbReference>
<feature type="transmembrane region" description="Helical" evidence="1">
    <location>
        <begin position="12"/>
        <end position="36"/>
    </location>
</feature>
<dbReference type="eggNOG" id="COG3279">
    <property type="taxonomic scope" value="Bacteria"/>
</dbReference>
<dbReference type="PROSITE" id="PS51257">
    <property type="entry name" value="PROKAR_LIPOPROTEIN"/>
    <property type="match status" value="1"/>
</dbReference>
<organism evidence="3 4">
    <name type="scientific">Pedobacter antarcticus 4BY</name>
    <dbReference type="NCBI Taxonomy" id="1358423"/>
    <lineage>
        <taxon>Bacteria</taxon>
        <taxon>Pseudomonadati</taxon>
        <taxon>Bacteroidota</taxon>
        <taxon>Sphingobacteriia</taxon>
        <taxon>Sphingobacteriales</taxon>
        <taxon>Sphingobacteriaceae</taxon>
        <taxon>Pedobacter</taxon>
    </lineage>
</organism>
<dbReference type="OrthoDB" id="9787344at2"/>
<evidence type="ECO:0000259" key="2">
    <source>
        <dbReference type="PROSITE" id="PS50930"/>
    </source>
</evidence>
<accession>A0A081PC03</accession>
<feature type="transmembrane region" description="Helical" evidence="1">
    <location>
        <begin position="88"/>
        <end position="110"/>
    </location>
</feature>
<gene>
    <name evidence="3" type="ORF">N180_00905</name>
</gene>
<evidence type="ECO:0000256" key="1">
    <source>
        <dbReference type="SAM" id="Phobius"/>
    </source>
</evidence>
<dbReference type="AlphaFoldDB" id="A0A081PC03"/>
<dbReference type="GO" id="GO:0003677">
    <property type="term" value="F:DNA binding"/>
    <property type="evidence" value="ECO:0007669"/>
    <property type="project" value="InterPro"/>
</dbReference>
<dbReference type="RefSeq" id="WP_037444859.1">
    <property type="nucleotide sequence ID" value="NZ_JNFF01000117.1"/>
</dbReference>